<dbReference type="NCBIfam" id="NF033223">
    <property type="entry name" value="YHYH_alt"/>
    <property type="match status" value="1"/>
</dbReference>
<evidence type="ECO:0000256" key="2">
    <source>
        <dbReference type="SAM" id="SignalP"/>
    </source>
</evidence>
<sequence length="143" mass="16696">MNKRNVKVLLSSLIFLLSSVTLVFAHSGNTDSNGCHTDHSTGRYHCHRQKYDFPNEENVFSAYLIWETLDEDEKELIRQTAEQNNLTIVQTILFYQEYLNKQEQQKKAQFRKNTLITIGVVLLISIIVWLIIDLKRIKKGVNK</sequence>
<gene>
    <name evidence="3" type="ORF">HNR53_001162</name>
</gene>
<keyword evidence="1" id="KW-1133">Transmembrane helix</keyword>
<evidence type="ECO:0000313" key="4">
    <source>
        <dbReference type="Proteomes" id="UP000531594"/>
    </source>
</evidence>
<evidence type="ECO:0000256" key="1">
    <source>
        <dbReference type="SAM" id="Phobius"/>
    </source>
</evidence>
<dbReference type="RefSeq" id="WP_184523756.1">
    <property type="nucleotide sequence ID" value="NZ_JACHGK010000003.1"/>
</dbReference>
<feature type="signal peptide" evidence="2">
    <location>
        <begin position="1"/>
        <end position="25"/>
    </location>
</feature>
<organism evidence="3 4">
    <name type="scientific">Bacillus benzoevorans</name>
    <dbReference type="NCBI Taxonomy" id="1456"/>
    <lineage>
        <taxon>Bacteria</taxon>
        <taxon>Bacillati</taxon>
        <taxon>Bacillota</taxon>
        <taxon>Bacilli</taxon>
        <taxon>Bacillales</taxon>
        <taxon>Bacillaceae</taxon>
        <taxon>Bacillus</taxon>
    </lineage>
</organism>
<keyword evidence="4" id="KW-1185">Reference proteome</keyword>
<evidence type="ECO:0008006" key="5">
    <source>
        <dbReference type="Google" id="ProtNLM"/>
    </source>
</evidence>
<keyword evidence="1" id="KW-0812">Transmembrane</keyword>
<keyword evidence="1" id="KW-0472">Membrane</keyword>
<reference evidence="3 4" key="1">
    <citation type="submission" date="2020-08" db="EMBL/GenBank/DDBJ databases">
        <title>Genomic Encyclopedia of Type Strains, Phase IV (KMG-IV): sequencing the most valuable type-strain genomes for metagenomic binning, comparative biology and taxonomic classification.</title>
        <authorList>
            <person name="Goeker M."/>
        </authorList>
    </citation>
    <scope>NUCLEOTIDE SEQUENCE [LARGE SCALE GENOMIC DNA]</scope>
    <source>
        <strain evidence="3 4">DSM 5391</strain>
    </source>
</reference>
<feature type="chain" id="PRO_5031111164" description="YHYH domain-containing protein" evidence="2">
    <location>
        <begin position="26"/>
        <end position="143"/>
    </location>
</feature>
<protein>
    <recommendedName>
        <fullName evidence="5">YHYH domain-containing protein</fullName>
    </recommendedName>
</protein>
<dbReference type="EMBL" id="JACHGK010000003">
    <property type="protein sequence ID" value="MBB6444553.1"/>
    <property type="molecule type" value="Genomic_DNA"/>
</dbReference>
<dbReference type="InterPro" id="IPR047773">
    <property type="entry name" value="YHYH_dom_bact"/>
</dbReference>
<proteinExistence type="predicted"/>
<comment type="caution">
    <text evidence="3">The sequence shown here is derived from an EMBL/GenBank/DDBJ whole genome shotgun (WGS) entry which is preliminary data.</text>
</comment>
<keyword evidence="2" id="KW-0732">Signal</keyword>
<name>A0A7X0LUH6_9BACI</name>
<evidence type="ECO:0000313" key="3">
    <source>
        <dbReference type="EMBL" id="MBB6444553.1"/>
    </source>
</evidence>
<dbReference type="AlphaFoldDB" id="A0A7X0LUH6"/>
<accession>A0A7X0LUH6</accession>
<dbReference type="Proteomes" id="UP000531594">
    <property type="component" value="Unassembled WGS sequence"/>
</dbReference>
<feature type="transmembrane region" description="Helical" evidence="1">
    <location>
        <begin position="115"/>
        <end position="134"/>
    </location>
</feature>